<gene>
    <name evidence="1" type="ORF">DWB85_12460</name>
</gene>
<comment type="caution">
    <text evidence="1">The sequence shown here is derived from an EMBL/GenBank/DDBJ whole genome shotgun (WGS) entry which is preliminary data.</text>
</comment>
<reference evidence="1 2" key="1">
    <citation type="submission" date="2018-07" db="EMBL/GenBank/DDBJ databases">
        <title>Halioglobus sp. genome submission.</title>
        <authorList>
            <person name="Ye M.-Q."/>
            <person name="Du Z.-J."/>
        </authorList>
    </citation>
    <scope>NUCLEOTIDE SEQUENCE [LARGE SCALE GENOMIC DNA]</scope>
    <source>
        <strain evidence="1 2">U0301</strain>
    </source>
</reference>
<dbReference type="RefSeq" id="WP_117955088.1">
    <property type="nucleotide sequence ID" value="NZ_QRAN01000012.1"/>
</dbReference>
<dbReference type="Gene3D" id="3.30.420.40">
    <property type="match status" value="2"/>
</dbReference>
<dbReference type="EMBL" id="QRAN01000012">
    <property type="protein sequence ID" value="RLQ21561.1"/>
    <property type="molecule type" value="Genomic_DNA"/>
</dbReference>
<evidence type="ECO:0000313" key="2">
    <source>
        <dbReference type="Proteomes" id="UP000265509"/>
    </source>
</evidence>
<dbReference type="Gene3D" id="3.90.640.10">
    <property type="entry name" value="Actin, Chain A, domain 4"/>
    <property type="match status" value="1"/>
</dbReference>
<dbReference type="Proteomes" id="UP000265509">
    <property type="component" value="Unassembled WGS sequence"/>
</dbReference>
<proteinExistence type="predicted"/>
<protein>
    <submittedName>
        <fullName evidence="1">Uncharacterized protein</fullName>
    </submittedName>
</protein>
<evidence type="ECO:0000313" key="1">
    <source>
        <dbReference type="EMBL" id="RLQ21561.1"/>
    </source>
</evidence>
<dbReference type="InterPro" id="IPR043129">
    <property type="entry name" value="ATPase_NBD"/>
</dbReference>
<dbReference type="SUPFAM" id="SSF53067">
    <property type="entry name" value="Actin-like ATPase domain"/>
    <property type="match status" value="1"/>
</dbReference>
<name>A0A3L7DZY4_9GAMM</name>
<accession>A0A3L7DZY4</accession>
<dbReference type="AlphaFoldDB" id="A0A3L7DZY4"/>
<organism evidence="1 2">
    <name type="scientific">Seongchinamella sediminis</name>
    <dbReference type="NCBI Taxonomy" id="2283635"/>
    <lineage>
        <taxon>Bacteria</taxon>
        <taxon>Pseudomonadati</taxon>
        <taxon>Pseudomonadota</taxon>
        <taxon>Gammaproteobacteria</taxon>
        <taxon>Cellvibrionales</taxon>
        <taxon>Halieaceae</taxon>
        <taxon>Seongchinamella</taxon>
    </lineage>
</organism>
<keyword evidence="2" id="KW-1185">Reference proteome</keyword>
<dbReference type="OrthoDB" id="8907969at2"/>
<sequence>MEAIEAKILLKNLLKRIRQVGDDEYELNGSLTDDEMAALKLALAVIDGTPVPAAAPVTAPTAPAVAPLKPVPIFTPEPTPAPEIEEPVEPTPIVPVFELDTSVLSLPEPPEDRRLCLDFGTAMSKVALVRDATSERDYEDIEVLKLGVPGDQEEVSFTMLVSSVFIDGDGLLWFGQMAVERSRLEEGRKRLDNIKHYLSVEGDGLNSVVTGIFNPTEIEITYGDMVLAYLMFLTWTVNHCLEDIEEPRNLPRRFAMPCFNGAKSTDMAQRLGEMLGDAQILADTFFSTLQKGIPLSTFVEAVSQLRNTERTYSFLKEAITEPLGVAGSIMSWQKRVNSLVMVVDVGAGTSDFSLYRMHFDEKEGKSVALEVNNSSQGITEAGNYLDTLLRGLILKNAGVTSGHEHWVNILGSLELDLRDYKERLFQDGEVSVRLFTGDLVSVMLDDFMSLDQVRNFGDSLKACRDEILNRIDSSWIEGAPHGALGLALTGGGASLPMVRSLAEGTIEVHEKKLKLVQTKEFPTWLEEEYPDLEADYPRIAVSLGGARKRILDSGGIAKITAGGHSSSPTLGGYYTKGE</sequence>